<evidence type="ECO:0000259" key="7">
    <source>
        <dbReference type="SMART" id="SM00852"/>
    </source>
</evidence>
<dbReference type="InterPro" id="IPR005111">
    <property type="entry name" value="MoeA_C_domain_IV"/>
</dbReference>
<dbReference type="CDD" id="cd00887">
    <property type="entry name" value="MoeA"/>
    <property type="match status" value="1"/>
</dbReference>
<comment type="cofactor">
    <cofactor evidence="6">
        <name>Mg(2+)</name>
        <dbReference type="ChEBI" id="CHEBI:18420"/>
    </cofactor>
</comment>
<keyword evidence="9" id="KW-1185">Reference proteome</keyword>
<evidence type="ECO:0000256" key="5">
    <source>
        <dbReference type="ARBA" id="ARBA00047317"/>
    </source>
</evidence>
<dbReference type="EC" id="2.10.1.1" evidence="6"/>
<protein>
    <recommendedName>
        <fullName evidence="6">Molybdopterin molybdenumtransferase</fullName>
        <ecNumber evidence="6">2.10.1.1</ecNumber>
    </recommendedName>
</protein>
<dbReference type="NCBIfam" id="TIGR00177">
    <property type="entry name" value="molyb_syn"/>
    <property type="match status" value="1"/>
</dbReference>
<dbReference type="Pfam" id="PF03454">
    <property type="entry name" value="MoeA_C"/>
    <property type="match status" value="1"/>
</dbReference>
<dbReference type="NCBIfam" id="NF045515">
    <property type="entry name" value="Glp_gephyrin"/>
    <property type="match status" value="1"/>
</dbReference>
<evidence type="ECO:0000313" key="8">
    <source>
        <dbReference type="EMBL" id="THF55433.1"/>
    </source>
</evidence>
<dbReference type="InterPro" id="IPR036135">
    <property type="entry name" value="MoeA_linker/N_sf"/>
</dbReference>
<accession>A0ABY2Q3M8</accession>
<comment type="catalytic activity">
    <reaction evidence="5">
        <text>adenylyl-molybdopterin + molybdate = Mo-molybdopterin + AMP + H(+)</text>
        <dbReference type="Rhea" id="RHEA:35047"/>
        <dbReference type="ChEBI" id="CHEBI:15378"/>
        <dbReference type="ChEBI" id="CHEBI:36264"/>
        <dbReference type="ChEBI" id="CHEBI:62727"/>
        <dbReference type="ChEBI" id="CHEBI:71302"/>
        <dbReference type="ChEBI" id="CHEBI:456215"/>
        <dbReference type="EC" id="2.10.1.1"/>
    </reaction>
</comment>
<proteinExistence type="inferred from homology"/>
<dbReference type="Gene3D" id="3.40.980.10">
    <property type="entry name" value="MoaB/Mog-like domain"/>
    <property type="match status" value="1"/>
</dbReference>
<dbReference type="PANTHER" id="PTHR10192:SF5">
    <property type="entry name" value="GEPHYRIN"/>
    <property type="match status" value="1"/>
</dbReference>
<dbReference type="SMART" id="SM00852">
    <property type="entry name" value="MoCF_biosynth"/>
    <property type="match status" value="1"/>
</dbReference>
<dbReference type="EMBL" id="SSNY01000011">
    <property type="protein sequence ID" value="THF55433.1"/>
    <property type="molecule type" value="Genomic_DNA"/>
</dbReference>
<organism evidence="8 9">
    <name type="scientific">Ollibium composti</name>
    <dbReference type="NCBI Taxonomy" id="2675109"/>
    <lineage>
        <taxon>Bacteria</taxon>
        <taxon>Pseudomonadati</taxon>
        <taxon>Pseudomonadota</taxon>
        <taxon>Alphaproteobacteria</taxon>
        <taxon>Hyphomicrobiales</taxon>
        <taxon>Phyllobacteriaceae</taxon>
        <taxon>Ollibium</taxon>
    </lineage>
</organism>
<dbReference type="Gene3D" id="3.90.105.10">
    <property type="entry name" value="Molybdopterin biosynthesis moea protein, domain 2"/>
    <property type="match status" value="1"/>
</dbReference>
<keyword evidence="4 6" id="KW-0501">Molybdenum cofactor biosynthesis</keyword>
<dbReference type="SUPFAM" id="SSF63882">
    <property type="entry name" value="MoeA N-terminal region -like"/>
    <property type="match status" value="1"/>
</dbReference>
<evidence type="ECO:0000256" key="6">
    <source>
        <dbReference type="RuleBase" id="RU365090"/>
    </source>
</evidence>
<evidence type="ECO:0000256" key="3">
    <source>
        <dbReference type="ARBA" id="ARBA00010763"/>
    </source>
</evidence>
<dbReference type="InterPro" id="IPR036425">
    <property type="entry name" value="MoaB/Mog-like_dom_sf"/>
</dbReference>
<dbReference type="InterPro" id="IPR008284">
    <property type="entry name" value="MoCF_biosynth_CS"/>
</dbReference>
<dbReference type="Pfam" id="PF00994">
    <property type="entry name" value="MoCF_biosynth"/>
    <property type="match status" value="1"/>
</dbReference>
<sequence length="443" mass="47093">MNLLGSTLRRGGEIVHMTSSSTLSDPFYCGCDTELVPDGLVSVDEALRRGLALVMPVGEVERIPLDRAHGRVLAESENAETPLPLFDNSAMDGYAVRLADLVGKGPWHLPVAGRLAAGDTSAAPLPPGTALHIFTGAAVPPGCNAVVMQEMTRLEGDGIWLSRRPERGSNIRRAGEDLAAGTQLLPAGRRIGPRAAALLACAGCGEVTVRRRVRVAFFSTGSELREPGARLEHGQIWNSNRYHLQGSLDLPWVDAVDMGCVPDKPEQLRETLERASHAADLVVSTGGVSVGGEDHMPAVLRAAGGSIHVRKVAMKPGKPLMIGRIGAAIYLGLPGNPVSAFVTWHVIGARIAEALAGISERTPRRIIVRAGFDRPRHPGRCEFLPACLGSYDGCGTRTADIVTSEVSHRAGLLAKADGLLMIPSETDRVQLGDMLEFLPFHDG</sequence>
<dbReference type="Pfam" id="PF03453">
    <property type="entry name" value="MoeA_N"/>
    <property type="match status" value="1"/>
</dbReference>
<dbReference type="Gene3D" id="2.170.190.11">
    <property type="entry name" value="Molybdopterin biosynthesis moea protein, domain 3"/>
    <property type="match status" value="1"/>
</dbReference>
<comment type="caution">
    <text evidence="8">The sequence shown here is derived from an EMBL/GenBank/DDBJ whole genome shotgun (WGS) entry which is preliminary data.</text>
</comment>
<dbReference type="Proteomes" id="UP000306441">
    <property type="component" value="Unassembled WGS sequence"/>
</dbReference>
<dbReference type="Gene3D" id="2.40.340.10">
    <property type="entry name" value="MoeA, C-terminal, domain IV"/>
    <property type="match status" value="1"/>
</dbReference>
<dbReference type="SUPFAM" id="SSF63867">
    <property type="entry name" value="MoeA C-terminal domain-like"/>
    <property type="match status" value="1"/>
</dbReference>
<evidence type="ECO:0000256" key="4">
    <source>
        <dbReference type="ARBA" id="ARBA00023150"/>
    </source>
</evidence>
<comment type="pathway">
    <text evidence="2 6">Cofactor biosynthesis; molybdopterin biosynthesis.</text>
</comment>
<dbReference type="InterPro" id="IPR036688">
    <property type="entry name" value="MoeA_C_domain_IV_sf"/>
</dbReference>
<dbReference type="SUPFAM" id="SSF53218">
    <property type="entry name" value="Molybdenum cofactor biosynthesis proteins"/>
    <property type="match status" value="1"/>
</dbReference>
<comment type="function">
    <text evidence="1 6">Catalyzes the insertion of molybdate into adenylated molybdopterin with the concomitant release of AMP.</text>
</comment>
<evidence type="ECO:0000313" key="9">
    <source>
        <dbReference type="Proteomes" id="UP000306441"/>
    </source>
</evidence>
<dbReference type="InterPro" id="IPR001453">
    <property type="entry name" value="MoaB/Mog_dom"/>
</dbReference>
<dbReference type="PROSITE" id="PS01079">
    <property type="entry name" value="MOCF_BIOSYNTHESIS_2"/>
    <property type="match status" value="1"/>
</dbReference>
<reference evidence="8 9" key="1">
    <citation type="submission" date="2019-04" db="EMBL/GenBank/DDBJ databases">
        <title>Mesorhizobium composti sp. nov., isolated from compost.</title>
        <authorList>
            <person name="Lin S.-Y."/>
            <person name="Hameed A."/>
            <person name="Hsieh Y.-T."/>
            <person name="Young C.-C."/>
        </authorList>
    </citation>
    <scope>NUCLEOTIDE SEQUENCE [LARGE SCALE GENOMIC DNA]</scope>
    <source>
        <strain evidence="8 9">CC-YTH430</strain>
    </source>
</reference>
<keyword evidence="6" id="KW-0500">Molybdenum</keyword>
<evidence type="ECO:0000256" key="1">
    <source>
        <dbReference type="ARBA" id="ARBA00002901"/>
    </source>
</evidence>
<keyword evidence="6" id="KW-0479">Metal-binding</keyword>
<comment type="similarity">
    <text evidence="3 6">Belongs to the MoeA family.</text>
</comment>
<dbReference type="PANTHER" id="PTHR10192">
    <property type="entry name" value="MOLYBDOPTERIN BIOSYNTHESIS PROTEIN"/>
    <property type="match status" value="1"/>
</dbReference>
<dbReference type="InterPro" id="IPR005110">
    <property type="entry name" value="MoeA_linker/N"/>
</dbReference>
<keyword evidence="6" id="KW-0460">Magnesium</keyword>
<feature type="domain" description="MoaB/Mog" evidence="7">
    <location>
        <begin position="216"/>
        <end position="354"/>
    </location>
</feature>
<keyword evidence="6" id="KW-0808">Transferase</keyword>
<name>A0ABY2Q3M8_9HYPH</name>
<gene>
    <name evidence="8" type="ORF">E6C48_17510</name>
</gene>
<evidence type="ECO:0000256" key="2">
    <source>
        <dbReference type="ARBA" id="ARBA00005046"/>
    </source>
</evidence>
<dbReference type="InterPro" id="IPR038987">
    <property type="entry name" value="MoeA-like"/>
</dbReference>